<dbReference type="Proteomes" id="UP000887575">
    <property type="component" value="Unassembled WGS sequence"/>
</dbReference>
<evidence type="ECO:0000256" key="4">
    <source>
        <dbReference type="ARBA" id="ARBA00047761"/>
    </source>
</evidence>
<evidence type="ECO:0000259" key="6">
    <source>
        <dbReference type="PROSITE" id="PS50054"/>
    </source>
</evidence>
<evidence type="ECO:0000313" key="9">
    <source>
        <dbReference type="WBParaSite" id="MBELARI_LOCUS10970.1"/>
    </source>
</evidence>
<accession>A0AAF3EAL1</accession>
<evidence type="ECO:0000313" key="8">
    <source>
        <dbReference type="Proteomes" id="UP000887575"/>
    </source>
</evidence>
<proteinExistence type="inferred from homology"/>
<feature type="domain" description="Tyrosine specific protein phosphatases" evidence="7">
    <location>
        <begin position="93"/>
        <end position="151"/>
    </location>
</feature>
<dbReference type="WBParaSite" id="MBELARI_LOCUS10970.1">
    <property type="protein sequence ID" value="MBELARI_LOCUS10970.1"/>
    <property type="gene ID" value="MBELARI_LOCUS10970"/>
</dbReference>
<dbReference type="SUPFAM" id="SSF52799">
    <property type="entry name" value="(Phosphotyrosine protein) phosphatases II"/>
    <property type="match status" value="1"/>
</dbReference>
<sequence>MRLTSPLSTNHSDAISKLRKFRTKLGNGMCEILPNLFLGSLRDATDLELLEKCGIRHLVSIHELTISHTGHANLGIDILQIALADCASSKIANHFATTNSFIHRSRLNKEPVLVHCLAGVSRSATIVLAYLCTIAEISYFNALSHLTSCRPIVNPNYGFRMQLCKYIEKDVTKERLRLRCEFSDHPFDNLWELDQAVLGHKIDLSISRSSPSSSVTTIYGKSKKKIV</sequence>
<reference evidence="9" key="1">
    <citation type="submission" date="2024-02" db="UniProtKB">
        <authorList>
            <consortium name="WormBaseParasite"/>
        </authorList>
    </citation>
    <scope>IDENTIFICATION</scope>
</reference>
<dbReference type="PANTHER" id="PTHR45948:SF2">
    <property type="entry name" value="DUAL SPECIFICITY PROTEIN PHOSPHATASE"/>
    <property type="match status" value="1"/>
</dbReference>
<dbReference type="PANTHER" id="PTHR45948">
    <property type="entry name" value="DUAL SPECIFICITY PROTEIN PHOSPHATASE DDB_G0269404-RELATED"/>
    <property type="match status" value="1"/>
</dbReference>
<dbReference type="SMART" id="SM00195">
    <property type="entry name" value="DSPc"/>
    <property type="match status" value="1"/>
</dbReference>
<dbReference type="InterPro" id="IPR000387">
    <property type="entry name" value="Tyr_Pase_dom"/>
</dbReference>
<evidence type="ECO:0000256" key="1">
    <source>
        <dbReference type="ARBA" id="ARBA00008601"/>
    </source>
</evidence>
<dbReference type="PROSITE" id="PS50054">
    <property type="entry name" value="TYR_PHOSPHATASE_DUAL"/>
    <property type="match status" value="1"/>
</dbReference>
<comment type="similarity">
    <text evidence="1">Belongs to the protein-tyrosine phosphatase family. Non-receptor class dual specificity subfamily.</text>
</comment>
<keyword evidence="3" id="KW-0904">Protein phosphatase</keyword>
<dbReference type="InterPro" id="IPR000340">
    <property type="entry name" value="Dual-sp_phosphatase_cat-dom"/>
</dbReference>
<dbReference type="PROSITE" id="PS50056">
    <property type="entry name" value="TYR_PHOSPHATASE_2"/>
    <property type="match status" value="1"/>
</dbReference>
<evidence type="ECO:0000256" key="5">
    <source>
        <dbReference type="ARBA" id="ARBA00048336"/>
    </source>
</evidence>
<organism evidence="8 9">
    <name type="scientific">Mesorhabditis belari</name>
    <dbReference type="NCBI Taxonomy" id="2138241"/>
    <lineage>
        <taxon>Eukaryota</taxon>
        <taxon>Metazoa</taxon>
        <taxon>Ecdysozoa</taxon>
        <taxon>Nematoda</taxon>
        <taxon>Chromadorea</taxon>
        <taxon>Rhabditida</taxon>
        <taxon>Rhabditina</taxon>
        <taxon>Rhabditomorpha</taxon>
        <taxon>Rhabditoidea</taxon>
        <taxon>Rhabditidae</taxon>
        <taxon>Mesorhabditinae</taxon>
        <taxon>Mesorhabditis</taxon>
    </lineage>
</organism>
<name>A0AAF3EAL1_9BILA</name>
<dbReference type="Pfam" id="PF00782">
    <property type="entry name" value="DSPc"/>
    <property type="match status" value="1"/>
</dbReference>
<keyword evidence="2" id="KW-0378">Hydrolase</keyword>
<dbReference type="AlphaFoldDB" id="A0AAF3EAL1"/>
<dbReference type="InterPro" id="IPR029021">
    <property type="entry name" value="Prot-tyrosine_phosphatase-like"/>
</dbReference>
<comment type="catalytic activity">
    <reaction evidence="4">
        <text>O-phospho-L-seryl-[protein] + H2O = L-seryl-[protein] + phosphate</text>
        <dbReference type="Rhea" id="RHEA:20629"/>
        <dbReference type="Rhea" id="RHEA-COMP:9863"/>
        <dbReference type="Rhea" id="RHEA-COMP:11604"/>
        <dbReference type="ChEBI" id="CHEBI:15377"/>
        <dbReference type="ChEBI" id="CHEBI:29999"/>
        <dbReference type="ChEBI" id="CHEBI:43474"/>
        <dbReference type="ChEBI" id="CHEBI:83421"/>
        <dbReference type="EC" id="3.1.3.16"/>
    </reaction>
</comment>
<dbReference type="InterPro" id="IPR016130">
    <property type="entry name" value="Tyr_Pase_AS"/>
</dbReference>
<evidence type="ECO:0000256" key="3">
    <source>
        <dbReference type="ARBA" id="ARBA00022912"/>
    </source>
</evidence>
<evidence type="ECO:0000256" key="2">
    <source>
        <dbReference type="ARBA" id="ARBA00022801"/>
    </source>
</evidence>
<dbReference type="GO" id="GO:0005829">
    <property type="term" value="C:cytosol"/>
    <property type="evidence" value="ECO:0007669"/>
    <property type="project" value="TreeGrafter"/>
</dbReference>
<evidence type="ECO:0000259" key="7">
    <source>
        <dbReference type="PROSITE" id="PS50056"/>
    </source>
</evidence>
<keyword evidence="8" id="KW-1185">Reference proteome</keyword>
<dbReference type="Gene3D" id="3.90.190.10">
    <property type="entry name" value="Protein tyrosine phosphatase superfamily"/>
    <property type="match status" value="1"/>
</dbReference>
<feature type="domain" description="Tyrosine-protein phosphatase" evidence="6">
    <location>
        <begin position="28"/>
        <end position="172"/>
    </location>
</feature>
<dbReference type="GO" id="GO:0004722">
    <property type="term" value="F:protein serine/threonine phosphatase activity"/>
    <property type="evidence" value="ECO:0007669"/>
    <property type="project" value="UniProtKB-EC"/>
</dbReference>
<dbReference type="PROSITE" id="PS00383">
    <property type="entry name" value="TYR_PHOSPHATASE_1"/>
    <property type="match status" value="1"/>
</dbReference>
<comment type="catalytic activity">
    <reaction evidence="5">
        <text>O-phospho-L-threonyl-[protein] + H2O = L-threonyl-[protein] + phosphate</text>
        <dbReference type="Rhea" id="RHEA:47004"/>
        <dbReference type="Rhea" id="RHEA-COMP:11060"/>
        <dbReference type="Rhea" id="RHEA-COMP:11605"/>
        <dbReference type="ChEBI" id="CHEBI:15377"/>
        <dbReference type="ChEBI" id="CHEBI:30013"/>
        <dbReference type="ChEBI" id="CHEBI:43474"/>
        <dbReference type="ChEBI" id="CHEBI:61977"/>
        <dbReference type="EC" id="3.1.3.16"/>
    </reaction>
</comment>
<dbReference type="GO" id="GO:0007165">
    <property type="term" value="P:signal transduction"/>
    <property type="evidence" value="ECO:0007669"/>
    <property type="project" value="TreeGrafter"/>
</dbReference>
<dbReference type="CDD" id="cd14498">
    <property type="entry name" value="DSP"/>
    <property type="match status" value="1"/>
</dbReference>
<dbReference type="InterPro" id="IPR020422">
    <property type="entry name" value="TYR_PHOSPHATASE_DUAL_dom"/>
</dbReference>
<dbReference type="GO" id="GO:0004725">
    <property type="term" value="F:protein tyrosine phosphatase activity"/>
    <property type="evidence" value="ECO:0007669"/>
    <property type="project" value="TreeGrafter"/>
</dbReference>
<protein>
    <submittedName>
        <fullName evidence="9">Dual specificity protein phosphatase</fullName>
    </submittedName>
</protein>